<keyword evidence="1" id="KW-1133">Transmembrane helix</keyword>
<feature type="transmembrane region" description="Helical" evidence="1">
    <location>
        <begin position="68"/>
        <end position="90"/>
    </location>
</feature>
<name>A0ABU3UV37_9ACTN</name>
<evidence type="ECO:0000313" key="3">
    <source>
        <dbReference type="Proteomes" id="UP001257627"/>
    </source>
</evidence>
<dbReference type="RefSeq" id="WP_143607919.1">
    <property type="nucleotide sequence ID" value="NZ_CP107955.1"/>
</dbReference>
<reference evidence="2 3" key="1">
    <citation type="submission" date="2023-02" db="EMBL/GenBank/DDBJ databases">
        <authorList>
            <person name="Maleckis M."/>
        </authorList>
    </citation>
    <scope>NUCLEOTIDE SEQUENCE [LARGE SCALE GENOMIC DNA]</scope>
    <source>
        <strain evidence="2 3">P8-A2</strain>
    </source>
</reference>
<dbReference type="Proteomes" id="UP001257627">
    <property type="component" value="Unassembled WGS sequence"/>
</dbReference>
<comment type="caution">
    <text evidence="2">The sequence shown here is derived from an EMBL/GenBank/DDBJ whole genome shotgun (WGS) entry which is preliminary data.</text>
</comment>
<feature type="transmembrane region" description="Helical" evidence="1">
    <location>
        <begin position="44"/>
        <end position="63"/>
    </location>
</feature>
<accession>A0ABU3UV37</accession>
<sequence length="200" mass="21882">MRIARALVRHELRLFASLLLWVTRRTHGTRDGRPFGHARGQGAMMGGLAFVCVVETAGMAVLLRGWPVVHAVVLVLDVYTVLLVVGVHAACVTRPHLLDSTHLRVRDGAHVDLRIPLADIAAVRRELRTTHEPAEGELNLAVGAQTDVTLELATPVAHFTFLGRERRVRLVRLHADDPDELARALTRARTAPSPSPGRPG</sequence>
<protein>
    <recommendedName>
        <fullName evidence="4">Integral membrane protein</fullName>
    </recommendedName>
</protein>
<proteinExistence type="predicted"/>
<organism evidence="2 3">
    <name type="scientific">Streptomyces mirabilis</name>
    <dbReference type="NCBI Taxonomy" id="68239"/>
    <lineage>
        <taxon>Bacteria</taxon>
        <taxon>Bacillati</taxon>
        <taxon>Actinomycetota</taxon>
        <taxon>Actinomycetes</taxon>
        <taxon>Kitasatosporales</taxon>
        <taxon>Streptomycetaceae</taxon>
        <taxon>Streptomyces</taxon>
    </lineage>
</organism>
<evidence type="ECO:0008006" key="4">
    <source>
        <dbReference type="Google" id="ProtNLM"/>
    </source>
</evidence>
<keyword evidence="1" id="KW-0812">Transmembrane</keyword>
<dbReference type="EMBL" id="JARAKF010000001">
    <property type="protein sequence ID" value="MDU8997786.1"/>
    <property type="molecule type" value="Genomic_DNA"/>
</dbReference>
<evidence type="ECO:0000256" key="1">
    <source>
        <dbReference type="SAM" id="Phobius"/>
    </source>
</evidence>
<gene>
    <name evidence="2" type="ORF">PU648_36665</name>
</gene>
<keyword evidence="3" id="KW-1185">Reference proteome</keyword>
<evidence type="ECO:0000313" key="2">
    <source>
        <dbReference type="EMBL" id="MDU8997786.1"/>
    </source>
</evidence>
<keyword evidence="1" id="KW-0472">Membrane</keyword>